<dbReference type="GO" id="GO:0050479">
    <property type="term" value="F:glyceryl-ether monooxygenase activity"/>
    <property type="evidence" value="ECO:0007669"/>
    <property type="project" value="TreeGrafter"/>
</dbReference>
<reference evidence="6 7" key="1">
    <citation type="journal article" date="2021" name="Sci. Rep.">
        <title>Chromosome anchoring in Senegalese sole (Solea senegalensis) reveals sex-associated markers and genome rearrangements in flatfish.</title>
        <authorList>
            <person name="Guerrero-Cozar I."/>
            <person name="Gomez-Garrido J."/>
            <person name="Berbel C."/>
            <person name="Martinez-Blanch J.F."/>
            <person name="Alioto T."/>
            <person name="Claros M.G."/>
            <person name="Gagnaire P.A."/>
            <person name="Manchado M."/>
        </authorList>
    </citation>
    <scope>NUCLEOTIDE SEQUENCE [LARGE SCALE GENOMIC DNA]</scope>
    <source>
        <strain evidence="6">Sse05_10M</strain>
    </source>
</reference>
<dbReference type="PANTHER" id="PTHR21624:SF1">
    <property type="entry name" value="ALKYLGLYCEROL MONOOXYGENASE"/>
    <property type="match status" value="1"/>
</dbReference>
<evidence type="ECO:0000256" key="4">
    <source>
        <dbReference type="ARBA" id="ARBA00023002"/>
    </source>
</evidence>
<dbReference type="PANTHER" id="PTHR21624">
    <property type="entry name" value="STEROL DESATURASE-RELATED PROTEIN"/>
    <property type="match status" value="1"/>
</dbReference>
<evidence type="ECO:0000313" key="6">
    <source>
        <dbReference type="EMBL" id="KAG7474636.1"/>
    </source>
</evidence>
<keyword evidence="2" id="KW-0812">Transmembrane</keyword>
<evidence type="ECO:0000256" key="1">
    <source>
        <dbReference type="ARBA" id="ARBA00004127"/>
    </source>
</evidence>
<dbReference type="InterPro" id="IPR051689">
    <property type="entry name" value="Sterol_desaturase/TMEM195"/>
</dbReference>
<evidence type="ECO:0000256" key="3">
    <source>
        <dbReference type="ARBA" id="ARBA00022989"/>
    </source>
</evidence>
<keyword evidence="4" id="KW-0560">Oxidoreductase</keyword>
<sequence length="131" mass="15052">MLPPTGFRALFCMLSPNESSFQTLEEVPQYVHEATPFFIGLMVLEVLVGLLKSGDPVYSISDGLTSISAGMFSRLPSLLMRSTELTAYIYVWDHYRLVELPWDSAWTWWFTFLGVDLGYYWVHRFSHGTNT</sequence>
<keyword evidence="7" id="KW-1185">Reference proteome</keyword>
<organism evidence="6 7">
    <name type="scientific">Solea senegalensis</name>
    <name type="common">Senegalese sole</name>
    <dbReference type="NCBI Taxonomy" id="28829"/>
    <lineage>
        <taxon>Eukaryota</taxon>
        <taxon>Metazoa</taxon>
        <taxon>Chordata</taxon>
        <taxon>Craniata</taxon>
        <taxon>Vertebrata</taxon>
        <taxon>Euteleostomi</taxon>
        <taxon>Actinopterygii</taxon>
        <taxon>Neopterygii</taxon>
        <taxon>Teleostei</taxon>
        <taxon>Neoteleostei</taxon>
        <taxon>Acanthomorphata</taxon>
        <taxon>Carangaria</taxon>
        <taxon>Pleuronectiformes</taxon>
        <taxon>Pleuronectoidei</taxon>
        <taxon>Soleidae</taxon>
        <taxon>Solea</taxon>
    </lineage>
</organism>
<keyword evidence="5" id="KW-0472">Membrane</keyword>
<gene>
    <name evidence="6" type="ORF">JOB18_013823</name>
</gene>
<name>A0AAV6PRK1_SOLSE</name>
<evidence type="ECO:0000256" key="2">
    <source>
        <dbReference type="ARBA" id="ARBA00022692"/>
    </source>
</evidence>
<dbReference type="GO" id="GO:0016020">
    <property type="term" value="C:membrane"/>
    <property type="evidence" value="ECO:0007669"/>
    <property type="project" value="GOC"/>
</dbReference>
<comment type="caution">
    <text evidence="6">The sequence shown here is derived from an EMBL/GenBank/DDBJ whole genome shotgun (WGS) entry which is preliminary data.</text>
</comment>
<keyword evidence="3" id="KW-1133">Transmembrane helix</keyword>
<evidence type="ECO:0000256" key="5">
    <source>
        <dbReference type="ARBA" id="ARBA00023136"/>
    </source>
</evidence>
<protein>
    <submittedName>
        <fullName evidence="6">Alkylglycerol monooxygenase</fullName>
    </submittedName>
</protein>
<dbReference type="EMBL" id="JAGKHQ010000021">
    <property type="protein sequence ID" value="KAG7474636.1"/>
    <property type="molecule type" value="Genomic_DNA"/>
</dbReference>
<proteinExistence type="predicted"/>
<dbReference type="AlphaFoldDB" id="A0AAV6PRK1"/>
<accession>A0AAV6PRK1</accession>
<comment type="subcellular location">
    <subcellularLocation>
        <location evidence="1">Endomembrane system</location>
        <topology evidence="1">Multi-pass membrane protein</topology>
    </subcellularLocation>
</comment>
<dbReference type="GO" id="GO:0005783">
    <property type="term" value="C:endoplasmic reticulum"/>
    <property type="evidence" value="ECO:0007669"/>
    <property type="project" value="TreeGrafter"/>
</dbReference>
<dbReference type="GO" id="GO:0006643">
    <property type="term" value="P:membrane lipid metabolic process"/>
    <property type="evidence" value="ECO:0007669"/>
    <property type="project" value="TreeGrafter"/>
</dbReference>
<keyword evidence="6" id="KW-0503">Monooxygenase</keyword>
<evidence type="ECO:0000313" key="7">
    <source>
        <dbReference type="Proteomes" id="UP000693946"/>
    </source>
</evidence>
<dbReference type="Proteomes" id="UP000693946">
    <property type="component" value="Linkage Group LG9"/>
</dbReference>